<dbReference type="HAMAP" id="MF_00984">
    <property type="entry name" value="SSB"/>
    <property type="match status" value="1"/>
</dbReference>
<dbReference type="EMBL" id="PUUG01000022">
    <property type="protein sequence ID" value="PQP79788.1"/>
    <property type="molecule type" value="Genomic_DNA"/>
</dbReference>
<keyword evidence="5" id="KW-1185">Reference proteome</keyword>
<dbReference type="GO" id="GO:0006310">
    <property type="term" value="P:DNA recombination"/>
    <property type="evidence" value="ECO:0007669"/>
    <property type="project" value="UniProtKB-UniRule"/>
</dbReference>
<dbReference type="GO" id="GO:0006281">
    <property type="term" value="P:DNA repair"/>
    <property type="evidence" value="ECO:0007669"/>
    <property type="project" value="UniProtKB-UniRule"/>
</dbReference>
<dbReference type="PROSITE" id="PS50935">
    <property type="entry name" value="SSB"/>
    <property type="match status" value="1"/>
</dbReference>
<dbReference type="AlphaFoldDB" id="A0A2S8NV15"/>
<comment type="caution">
    <text evidence="4">The sequence shown here is derived from an EMBL/GenBank/DDBJ whole genome shotgun (WGS) entry which is preliminary data.</text>
</comment>
<dbReference type="InterPro" id="IPR012340">
    <property type="entry name" value="NA-bd_OB-fold"/>
</dbReference>
<sequence>MINKVILVGRITKDPELVFTSGDIPLVRFTLAVNRNFNNSTGTKETDFILCVAWRRQAENLAKYISKGSLLGVEGSIRVNSYDDESGQKKFITQVSCDFVQFLESKKENQKFENNDFSNNYSMNKSKEEISSNIIEDDELPF</sequence>
<keyword evidence="2" id="KW-0227">DNA damage</keyword>
<dbReference type="SUPFAM" id="SSF50249">
    <property type="entry name" value="Nucleic acid-binding proteins"/>
    <property type="match status" value="1"/>
</dbReference>
<keyword evidence="2" id="KW-0233">DNA recombination</keyword>
<keyword evidence="1 2" id="KW-0238">DNA-binding</keyword>
<dbReference type="Pfam" id="PF00436">
    <property type="entry name" value="SSB"/>
    <property type="match status" value="1"/>
</dbReference>
<dbReference type="InterPro" id="IPR011344">
    <property type="entry name" value="ssDNA-bd"/>
</dbReference>
<dbReference type="Gene3D" id="2.40.50.140">
    <property type="entry name" value="Nucleic acid-binding proteins"/>
    <property type="match status" value="1"/>
</dbReference>
<name>A0A2S8NV15_9MOLU</name>
<comment type="caution">
    <text evidence="2">Lacks conserved residue(s) required for the propagation of feature annotation.</text>
</comment>
<keyword evidence="2" id="KW-0234">DNA repair</keyword>
<dbReference type="NCBIfam" id="TIGR00621">
    <property type="entry name" value="ssb"/>
    <property type="match status" value="1"/>
</dbReference>
<evidence type="ECO:0000256" key="3">
    <source>
        <dbReference type="PIRNR" id="PIRNR002070"/>
    </source>
</evidence>
<feature type="short sequence motif" description="Important for interaction with partner proteins" evidence="2">
    <location>
        <begin position="137"/>
        <end position="142"/>
    </location>
</feature>
<evidence type="ECO:0000256" key="1">
    <source>
        <dbReference type="ARBA" id="ARBA00023125"/>
    </source>
</evidence>
<dbReference type="PIRSF" id="PIRSF002070">
    <property type="entry name" value="SSB"/>
    <property type="match status" value="1"/>
</dbReference>
<evidence type="ECO:0000313" key="4">
    <source>
        <dbReference type="EMBL" id="PQP79788.1"/>
    </source>
</evidence>
<dbReference type="GO" id="GO:0009295">
    <property type="term" value="C:nucleoid"/>
    <property type="evidence" value="ECO:0007669"/>
    <property type="project" value="TreeGrafter"/>
</dbReference>
<gene>
    <name evidence="4" type="ORF">C6B37_01110</name>
</gene>
<dbReference type="Proteomes" id="UP000238672">
    <property type="component" value="Unassembled WGS sequence"/>
</dbReference>
<dbReference type="CDD" id="cd04496">
    <property type="entry name" value="SSB_OBF"/>
    <property type="match status" value="1"/>
</dbReference>
<dbReference type="GO" id="GO:0003697">
    <property type="term" value="F:single-stranded DNA binding"/>
    <property type="evidence" value="ECO:0007669"/>
    <property type="project" value="UniProtKB-UniRule"/>
</dbReference>
<dbReference type="GO" id="GO:0006260">
    <property type="term" value="P:DNA replication"/>
    <property type="evidence" value="ECO:0007669"/>
    <property type="project" value="UniProtKB-UniRule"/>
</dbReference>
<dbReference type="InterPro" id="IPR000424">
    <property type="entry name" value="Primosome_PriB/ssb"/>
</dbReference>
<comment type="subunit">
    <text evidence="2">Homotetramer.</text>
</comment>
<organism evidence="4 5">
    <name type="scientific">Candidatus Phytoplasma phoenicium</name>
    <dbReference type="NCBI Taxonomy" id="198422"/>
    <lineage>
        <taxon>Bacteria</taxon>
        <taxon>Bacillati</taxon>
        <taxon>Mycoplasmatota</taxon>
        <taxon>Mollicutes</taxon>
        <taxon>Acholeplasmatales</taxon>
        <taxon>Acholeplasmataceae</taxon>
        <taxon>Candidatus Phytoplasma</taxon>
        <taxon>16SrIX (Pigeon pea witches'-broom group)</taxon>
    </lineage>
</organism>
<accession>A0A2S8NV15</accession>
<proteinExistence type="inferred from homology"/>
<reference evidence="4 5" key="1">
    <citation type="submission" date="2018-02" db="EMBL/GenBank/DDBJ databases">
        <title>Metagenomics reveals mixed infection of spiroplasma and phytoplasma in chicory.</title>
        <authorList>
            <person name="Polano C."/>
            <person name="Moruzzi S."/>
            <person name="Ermacora P."/>
            <person name="Ferrini F."/>
            <person name="Martini M."/>
            <person name="Firrao G."/>
        </authorList>
    </citation>
    <scope>NUCLEOTIDE SEQUENCE [LARGE SCALE GENOMIC DNA]</scope>
    <source>
        <strain evidence="4 5">ChiP</strain>
    </source>
</reference>
<comment type="function">
    <text evidence="2">Plays an important role in DNA replication, recombination and repair. Binds to ssDNA and to an array of partner proteins to recruit them to their sites of action during DNA metabolism.</text>
</comment>
<keyword evidence="2" id="KW-0235">DNA replication</keyword>
<dbReference type="PANTHER" id="PTHR10302:SF27">
    <property type="entry name" value="SINGLE-STRANDED DNA-BINDING PROTEIN"/>
    <property type="match status" value="1"/>
</dbReference>
<protein>
    <recommendedName>
        <fullName evidence="2 3">Single-stranded DNA-binding protein</fullName>
        <shortName evidence="2">SSB</shortName>
    </recommendedName>
</protein>
<evidence type="ECO:0000256" key="2">
    <source>
        <dbReference type="HAMAP-Rule" id="MF_00984"/>
    </source>
</evidence>
<evidence type="ECO:0000313" key="5">
    <source>
        <dbReference type="Proteomes" id="UP000238672"/>
    </source>
</evidence>
<dbReference type="PANTHER" id="PTHR10302">
    <property type="entry name" value="SINGLE-STRANDED DNA-BINDING PROTEIN"/>
    <property type="match status" value="1"/>
</dbReference>